<evidence type="ECO:0000259" key="2">
    <source>
        <dbReference type="Pfam" id="PF23893"/>
    </source>
</evidence>
<dbReference type="Proteomes" id="UP000569732">
    <property type="component" value="Unassembled WGS sequence"/>
</dbReference>
<organism evidence="3 4">
    <name type="scientific">Spartinivicinus marinus</name>
    <dbReference type="NCBI Taxonomy" id="2994442"/>
    <lineage>
        <taxon>Bacteria</taxon>
        <taxon>Pseudomonadati</taxon>
        <taxon>Pseudomonadota</taxon>
        <taxon>Gammaproteobacteria</taxon>
        <taxon>Oceanospirillales</taxon>
        <taxon>Zooshikellaceae</taxon>
        <taxon>Spartinivicinus</taxon>
    </lineage>
</organism>
<accession>A0A853IAF6</accession>
<proteinExistence type="predicted"/>
<protein>
    <recommendedName>
        <fullName evidence="2">YscD/Y4YQ C-terminal domain-containing protein</fullName>
    </recommendedName>
</protein>
<dbReference type="EMBL" id="JACCKB010000050">
    <property type="protein sequence ID" value="NYZ68782.1"/>
    <property type="molecule type" value="Genomic_DNA"/>
</dbReference>
<keyword evidence="1" id="KW-0812">Transmembrane</keyword>
<reference evidence="3 4" key="1">
    <citation type="submission" date="2020-07" db="EMBL/GenBank/DDBJ databases">
        <title>Endozoicomonas sp. nov., isolated from sediment.</title>
        <authorList>
            <person name="Gu T."/>
        </authorList>
    </citation>
    <scope>NUCLEOTIDE SEQUENCE [LARGE SCALE GENOMIC DNA]</scope>
    <source>
        <strain evidence="3 4">SM1973</strain>
    </source>
</reference>
<evidence type="ECO:0000256" key="1">
    <source>
        <dbReference type="SAM" id="Phobius"/>
    </source>
</evidence>
<feature type="transmembrane region" description="Helical" evidence="1">
    <location>
        <begin position="106"/>
        <end position="125"/>
    </location>
</feature>
<name>A0A853IAF6_9GAMM</name>
<dbReference type="AlphaFoldDB" id="A0A853IAF6"/>
<dbReference type="InterPro" id="IPR057770">
    <property type="entry name" value="YscD/Y4YQ_C"/>
</dbReference>
<keyword evidence="1" id="KW-0472">Membrane</keyword>
<evidence type="ECO:0000313" key="4">
    <source>
        <dbReference type="Proteomes" id="UP000569732"/>
    </source>
</evidence>
<keyword evidence="4" id="KW-1185">Reference proteome</keyword>
<keyword evidence="1" id="KW-1133">Transmembrane helix</keyword>
<evidence type="ECO:0000313" key="3">
    <source>
        <dbReference type="EMBL" id="NYZ68782.1"/>
    </source>
</evidence>
<sequence>MEFTAYYKDNLINKIKLKGGEFKIGCDLNSDIILSGLKGKYRLKIGNEGVELYADKLLSKNKKYIKYNLENYIVTVKIGKESKSQLQKKYSLNDGHNIKNILSKRLLCALLAIPLIFVTTVFSDIGGSQYRVNSSGIESVSYFDNSALVKSLNILLKQYENNLSIDYISESQVVLSGFIYKQEELKEIINYISKDLGIENIQVDRVHSISKINSFLLKLLKNHKIESFIEIDYKLGQFLAYVPHNEINSKLVSEILRTIEVKYEINNIDMVVPDLNKLVFEELKLISTWGGNKPYIKLSDKVKYSVRETLPSGWKLDSIKQKKLQFVKKDKKITLVI</sequence>
<dbReference type="RefSeq" id="WP_180570784.1">
    <property type="nucleotide sequence ID" value="NZ_JACCKB010000050.1"/>
</dbReference>
<gene>
    <name evidence="3" type="ORF">H0A36_22450</name>
</gene>
<feature type="domain" description="YscD/Y4YQ C-terminal" evidence="2">
    <location>
        <begin position="283"/>
        <end position="335"/>
    </location>
</feature>
<comment type="caution">
    <text evidence="3">The sequence shown here is derived from an EMBL/GenBank/DDBJ whole genome shotgun (WGS) entry which is preliminary data.</text>
</comment>
<dbReference type="Pfam" id="PF23893">
    <property type="entry name" value="Y4YQ_C"/>
    <property type="match status" value="1"/>
</dbReference>